<accession>A0A517U1E8</accession>
<dbReference type="Proteomes" id="UP000317909">
    <property type="component" value="Chromosome"/>
</dbReference>
<evidence type="ECO:0000313" key="1">
    <source>
        <dbReference type="EMBL" id="QDT74439.1"/>
    </source>
</evidence>
<organism evidence="1 2">
    <name type="scientific">Lacipirellula limnantheis</name>
    <dbReference type="NCBI Taxonomy" id="2528024"/>
    <lineage>
        <taxon>Bacteria</taxon>
        <taxon>Pseudomonadati</taxon>
        <taxon>Planctomycetota</taxon>
        <taxon>Planctomycetia</taxon>
        <taxon>Pirellulales</taxon>
        <taxon>Lacipirellulaceae</taxon>
        <taxon>Lacipirellula</taxon>
    </lineage>
</organism>
<evidence type="ECO:0000313" key="2">
    <source>
        <dbReference type="Proteomes" id="UP000317909"/>
    </source>
</evidence>
<sequence>MAKKKPKATAIPRVVFFPTTIIAGGAPNEADQRWTDISSMWPKPPAVVVGGRHLPKDIAAEVGVETRTIAKYAKLAGLPPRPPGRGLAFYTNAERIAILKAFVTHSSGDEKRTCEKLLAK</sequence>
<dbReference type="RefSeq" id="WP_145434192.1">
    <property type="nucleotide sequence ID" value="NZ_CP036339.1"/>
</dbReference>
<dbReference type="EMBL" id="CP036339">
    <property type="protein sequence ID" value="QDT74439.1"/>
    <property type="molecule type" value="Genomic_DNA"/>
</dbReference>
<name>A0A517U1E8_9BACT</name>
<reference evidence="1 2" key="1">
    <citation type="submission" date="2019-02" db="EMBL/GenBank/DDBJ databases">
        <title>Deep-cultivation of Planctomycetes and their phenomic and genomic characterization uncovers novel biology.</title>
        <authorList>
            <person name="Wiegand S."/>
            <person name="Jogler M."/>
            <person name="Boedeker C."/>
            <person name="Pinto D."/>
            <person name="Vollmers J."/>
            <person name="Rivas-Marin E."/>
            <person name="Kohn T."/>
            <person name="Peeters S.H."/>
            <person name="Heuer A."/>
            <person name="Rast P."/>
            <person name="Oberbeckmann S."/>
            <person name="Bunk B."/>
            <person name="Jeske O."/>
            <person name="Meyerdierks A."/>
            <person name="Storesund J.E."/>
            <person name="Kallscheuer N."/>
            <person name="Luecker S."/>
            <person name="Lage O.M."/>
            <person name="Pohl T."/>
            <person name="Merkel B.J."/>
            <person name="Hornburger P."/>
            <person name="Mueller R.-W."/>
            <person name="Bruemmer F."/>
            <person name="Labrenz M."/>
            <person name="Spormann A.M."/>
            <person name="Op den Camp H."/>
            <person name="Overmann J."/>
            <person name="Amann R."/>
            <person name="Jetten M.S.M."/>
            <person name="Mascher T."/>
            <person name="Medema M.H."/>
            <person name="Devos D.P."/>
            <person name="Kaster A.-K."/>
            <person name="Ovreas L."/>
            <person name="Rohde M."/>
            <person name="Galperin M.Y."/>
            <person name="Jogler C."/>
        </authorList>
    </citation>
    <scope>NUCLEOTIDE SEQUENCE [LARGE SCALE GENOMIC DNA]</scope>
    <source>
        <strain evidence="1 2">I41</strain>
    </source>
</reference>
<dbReference type="KEGG" id="llh:I41_36350"/>
<protein>
    <submittedName>
        <fullName evidence="1">Uncharacterized protein</fullName>
    </submittedName>
</protein>
<dbReference type="OrthoDB" id="6399918at2"/>
<keyword evidence="2" id="KW-1185">Reference proteome</keyword>
<gene>
    <name evidence="1" type="ORF">I41_36350</name>
</gene>
<proteinExistence type="predicted"/>
<dbReference type="AlphaFoldDB" id="A0A517U1E8"/>